<keyword evidence="3" id="KW-0862">Zinc</keyword>
<name>A0ABR1VXN3_9PEZI</name>
<organism evidence="7 8">
    <name type="scientific">Apiospora hydei</name>
    <dbReference type="NCBI Taxonomy" id="1337664"/>
    <lineage>
        <taxon>Eukaryota</taxon>
        <taxon>Fungi</taxon>
        <taxon>Dikarya</taxon>
        <taxon>Ascomycota</taxon>
        <taxon>Pezizomycotina</taxon>
        <taxon>Sordariomycetes</taxon>
        <taxon>Xylariomycetidae</taxon>
        <taxon>Amphisphaeriales</taxon>
        <taxon>Apiosporaceae</taxon>
        <taxon>Apiospora</taxon>
    </lineage>
</organism>
<keyword evidence="5" id="KW-1133">Transmembrane helix</keyword>
<evidence type="ECO:0000313" key="8">
    <source>
        <dbReference type="Proteomes" id="UP001433268"/>
    </source>
</evidence>
<feature type="transmembrane region" description="Helical" evidence="5">
    <location>
        <begin position="177"/>
        <end position="197"/>
    </location>
</feature>
<reference evidence="7 8" key="1">
    <citation type="submission" date="2023-01" db="EMBL/GenBank/DDBJ databases">
        <title>Analysis of 21 Apiospora genomes using comparative genomics revels a genus with tremendous synthesis potential of carbohydrate active enzymes and secondary metabolites.</title>
        <authorList>
            <person name="Sorensen T."/>
        </authorList>
    </citation>
    <scope>NUCLEOTIDE SEQUENCE [LARGE SCALE GENOMIC DNA]</scope>
    <source>
        <strain evidence="7 8">CBS 114990</strain>
    </source>
</reference>
<gene>
    <name evidence="7" type="ORF">PG997_009231</name>
</gene>
<keyword evidence="2 4" id="KW-0863">Zinc-finger</keyword>
<evidence type="ECO:0000256" key="2">
    <source>
        <dbReference type="ARBA" id="ARBA00022771"/>
    </source>
</evidence>
<dbReference type="EMBL" id="JAQQWN010000007">
    <property type="protein sequence ID" value="KAK8074568.1"/>
    <property type="molecule type" value="Genomic_DNA"/>
</dbReference>
<dbReference type="Proteomes" id="UP001433268">
    <property type="component" value="Unassembled WGS sequence"/>
</dbReference>
<dbReference type="PROSITE" id="PS50865">
    <property type="entry name" value="ZF_MYND_2"/>
    <property type="match status" value="1"/>
</dbReference>
<dbReference type="PROSITE" id="PS01360">
    <property type="entry name" value="ZF_MYND_1"/>
    <property type="match status" value="1"/>
</dbReference>
<keyword evidence="5" id="KW-0812">Transmembrane</keyword>
<dbReference type="RefSeq" id="XP_066665508.1">
    <property type="nucleotide sequence ID" value="XM_066813546.1"/>
</dbReference>
<feature type="domain" description="MYND-type" evidence="6">
    <location>
        <begin position="9"/>
        <end position="45"/>
    </location>
</feature>
<keyword evidence="1" id="KW-0479">Metal-binding</keyword>
<evidence type="ECO:0000256" key="5">
    <source>
        <dbReference type="SAM" id="Phobius"/>
    </source>
</evidence>
<evidence type="ECO:0000256" key="3">
    <source>
        <dbReference type="ARBA" id="ARBA00022833"/>
    </source>
</evidence>
<evidence type="ECO:0000259" key="6">
    <source>
        <dbReference type="PROSITE" id="PS50865"/>
    </source>
</evidence>
<evidence type="ECO:0000256" key="1">
    <source>
        <dbReference type="ARBA" id="ARBA00022723"/>
    </source>
</evidence>
<keyword evidence="8" id="KW-1185">Reference proteome</keyword>
<keyword evidence="5" id="KW-0472">Membrane</keyword>
<evidence type="ECO:0000313" key="7">
    <source>
        <dbReference type="EMBL" id="KAK8074568.1"/>
    </source>
</evidence>
<dbReference type="GeneID" id="92046606"/>
<sequence length="198" mass="22313">MSSASLGPCIVCEKQDSPRCLRCNSAFYCSKTCQRIDWPVHGLLCGSFATFNASSRPTEEHFRTIVFLPNNKEPQFRWIHCKWLPISVSRHSRAYTFLVDGSARNKSVASIIATQQGDYHDWRGPITAYGKLGPEPSRLCRDLDMNDFRHIADYFLSYGHRLPQLTPPAQQVAAERVVFSMTILAVIVVAAVAILLCY</sequence>
<dbReference type="Pfam" id="PF01753">
    <property type="entry name" value="zf-MYND"/>
    <property type="match status" value="1"/>
</dbReference>
<dbReference type="SUPFAM" id="SSF144232">
    <property type="entry name" value="HIT/MYND zinc finger-like"/>
    <property type="match status" value="1"/>
</dbReference>
<comment type="caution">
    <text evidence="7">The sequence shown here is derived from an EMBL/GenBank/DDBJ whole genome shotgun (WGS) entry which is preliminary data.</text>
</comment>
<dbReference type="InterPro" id="IPR002893">
    <property type="entry name" value="Znf_MYND"/>
</dbReference>
<accession>A0ABR1VXN3</accession>
<proteinExistence type="predicted"/>
<evidence type="ECO:0000256" key="4">
    <source>
        <dbReference type="PROSITE-ProRule" id="PRU00134"/>
    </source>
</evidence>
<protein>
    <recommendedName>
        <fullName evidence="6">MYND-type domain-containing protein</fullName>
    </recommendedName>
</protein>
<dbReference type="Gene3D" id="6.10.140.2220">
    <property type="match status" value="1"/>
</dbReference>